<gene>
    <name evidence="3" type="ORF">H4R34_003700</name>
</gene>
<dbReference type="OrthoDB" id="5598712at2759"/>
<feature type="compositionally biased region" description="Basic and acidic residues" evidence="1">
    <location>
        <begin position="400"/>
        <end position="414"/>
    </location>
</feature>
<evidence type="ECO:0000313" key="4">
    <source>
        <dbReference type="Proteomes" id="UP001151582"/>
    </source>
</evidence>
<sequence>MKSKWPNVTTLLSNKVVIAVDKAIVSPDQIPTLLDMVTVDSKSEKKFISCMKRKLQSESVSIALGSLMVLNCLVEADKSKLQFVFTDDGYFKAADNVVFRLTTPDVLRDAIVLLLDHWRQLYPANDTMPLVQHHGQVMRRCKWMKSQIHCRLLQQIVGQIGMPSHKFLPRPLRPDCASYGVFGSVMLEPTGEYDARPAGPAWRVNDPHSLAILAQEYVAILHDALLNITVESGEITRSELIKEFLPKSMELYRLLRNAVATIPPGDTVLMDRVLGSIDQLTTAKQLYDQKLDSYHIHNAKELSKLEAQWQDPSVLTIQEQSQPPSMDSHLSKELPPTPHTKAARTSSFHTQNNGNANGHHSSSLYENGHASSCSGGTYAKSSELSPQSMAPTISAKKRGKLPDVRHDSMEMDKA</sequence>
<dbReference type="Proteomes" id="UP001151582">
    <property type="component" value="Unassembled WGS sequence"/>
</dbReference>
<accession>A0A9W8B0C5</accession>
<dbReference type="GO" id="GO:0043130">
    <property type="term" value="F:ubiquitin binding"/>
    <property type="evidence" value="ECO:0007669"/>
    <property type="project" value="InterPro"/>
</dbReference>
<feature type="compositionally biased region" description="Low complexity" evidence="1">
    <location>
        <begin position="352"/>
        <end position="363"/>
    </location>
</feature>
<evidence type="ECO:0000259" key="2">
    <source>
        <dbReference type="PROSITE" id="PS50179"/>
    </source>
</evidence>
<proteinExistence type="predicted"/>
<dbReference type="GO" id="GO:0035091">
    <property type="term" value="F:phosphatidylinositol binding"/>
    <property type="evidence" value="ECO:0007669"/>
    <property type="project" value="InterPro"/>
</dbReference>
<evidence type="ECO:0000256" key="1">
    <source>
        <dbReference type="SAM" id="MobiDB-lite"/>
    </source>
</evidence>
<dbReference type="GO" id="GO:0016192">
    <property type="term" value="P:vesicle-mediated transport"/>
    <property type="evidence" value="ECO:0007669"/>
    <property type="project" value="UniProtKB-ARBA"/>
</dbReference>
<dbReference type="InterPro" id="IPR008942">
    <property type="entry name" value="ENTH_VHS"/>
</dbReference>
<dbReference type="InterPro" id="IPR002014">
    <property type="entry name" value="VHS_dom"/>
</dbReference>
<comment type="caution">
    <text evidence="3">The sequence shown here is derived from an EMBL/GenBank/DDBJ whole genome shotgun (WGS) entry which is preliminary data.</text>
</comment>
<feature type="compositionally biased region" description="Polar residues" evidence="1">
    <location>
        <begin position="369"/>
        <end position="391"/>
    </location>
</feature>
<evidence type="ECO:0000313" key="3">
    <source>
        <dbReference type="EMBL" id="KAJ1977144.1"/>
    </source>
</evidence>
<protein>
    <recommendedName>
        <fullName evidence="2">VHS domain-containing protein</fullName>
    </recommendedName>
</protein>
<keyword evidence="4" id="KW-1185">Reference proteome</keyword>
<feature type="region of interest" description="Disordered" evidence="1">
    <location>
        <begin position="318"/>
        <end position="414"/>
    </location>
</feature>
<dbReference type="EMBL" id="JANBQB010000371">
    <property type="protein sequence ID" value="KAJ1977144.1"/>
    <property type="molecule type" value="Genomic_DNA"/>
</dbReference>
<dbReference type="GO" id="GO:0007034">
    <property type="term" value="P:vacuolar transport"/>
    <property type="evidence" value="ECO:0007669"/>
    <property type="project" value="UniProtKB-ARBA"/>
</dbReference>
<organism evidence="3 4">
    <name type="scientific">Dimargaris verticillata</name>
    <dbReference type="NCBI Taxonomy" id="2761393"/>
    <lineage>
        <taxon>Eukaryota</taxon>
        <taxon>Fungi</taxon>
        <taxon>Fungi incertae sedis</taxon>
        <taxon>Zoopagomycota</taxon>
        <taxon>Kickxellomycotina</taxon>
        <taxon>Dimargaritomycetes</taxon>
        <taxon>Dimargaritales</taxon>
        <taxon>Dimargaritaceae</taxon>
        <taxon>Dimargaris</taxon>
    </lineage>
</organism>
<dbReference type="PROSITE" id="PS50179">
    <property type="entry name" value="VHS"/>
    <property type="match status" value="1"/>
</dbReference>
<dbReference type="SUPFAM" id="SSF48464">
    <property type="entry name" value="ENTH/VHS domain"/>
    <property type="match status" value="1"/>
</dbReference>
<name>A0A9W8B0C5_9FUNG</name>
<feature type="domain" description="VHS" evidence="2">
    <location>
        <begin position="35"/>
        <end position="140"/>
    </location>
</feature>
<reference evidence="3" key="1">
    <citation type="submission" date="2022-07" db="EMBL/GenBank/DDBJ databases">
        <title>Phylogenomic reconstructions and comparative analyses of Kickxellomycotina fungi.</title>
        <authorList>
            <person name="Reynolds N.K."/>
            <person name="Stajich J.E."/>
            <person name="Barry K."/>
            <person name="Grigoriev I.V."/>
            <person name="Crous P."/>
            <person name="Smith M.E."/>
        </authorList>
    </citation>
    <scope>NUCLEOTIDE SEQUENCE</scope>
    <source>
        <strain evidence="3">RSA 567</strain>
    </source>
</reference>
<dbReference type="AlphaFoldDB" id="A0A9W8B0C5"/>